<dbReference type="Proteomes" id="UP000053237">
    <property type="component" value="Unassembled WGS sequence"/>
</dbReference>
<accession>A0A024GSH3</accession>
<evidence type="ECO:0008006" key="3">
    <source>
        <dbReference type="Google" id="ProtNLM"/>
    </source>
</evidence>
<protein>
    <recommendedName>
        <fullName evidence="3">Essential protein Yae1 N-terminal domain-containing protein</fullName>
    </recommendedName>
</protein>
<proteinExistence type="predicted"/>
<dbReference type="OrthoDB" id="20086at2759"/>
<dbReference type="AlphaFoldDB" id="A0A024GSH3"/>
<organism evidence="1 2">
    <name type="scientific">Albugo candida</name>
    <dbReference type="NCBI Taxonomy" id="65357"/>
    <lineage>
        <taxon>Eukaryota</taxon>
        <taxon>Sar</taxon>
        <taxon>Stramenopiles</taxon>
        <taxon>Oomycota</taxon>
        <taxon>Peronosporomycetes</taxon>
        <taxon>Albuginales</taxon>
        <taxon>Albuginaceae</taxon>
        <taxon>Albugo</taxon>
    </lineage>
</organism>
<name>A0A024GSH3_9STRA</name>
<dbReference type="PANTHER" id="PTHR18829">
    <property type="entry name" value="PROTEIN YAE1 HOMOLOG"/>
    <property type="match status" value="1"/>
</dbReference>
<sequence length="138" mass="15449">MEFDSANDNLQERDIASARKKLNTLGLRNGIQLGKEEKLQEGFDAGIRQSAKAAYPIAKLRGALRTVMVTTMLKRKVAFDFDAIQHCLDSLDVKDTRLKALSPAVCSQLETLFGLLSLHEMRDLVRNLSMVNQDEKQA</sequence>
<dbReference type="PANTHER" id="PTHR18829:SF0">
    <property type="entry name" value="PROTEIN YAE1 HOMOLOG"/>
    <property type="match status" value="1"/>
</dbReference>
<comment type="caution">
    <text evidence="1">The sequence shown here is derived from an EMBL/GenBank/DDBJ whole genome shotgun (WGS) entry which is preliminary data.</text>
</comment>
<keyword evidence="2" id="KW-1185">Reference proteome</keyword>
<reference evidence="1 2" key="1">
    <citation type="submission" date="2012-05" db="EMBL/GenBank/DDBJ databases">
        <title>Recombination and specialization in a pathogen metapopulation.</title>
        <authorList>
            <person name="Gardiner A."/>
            <person name="Kemen E."/>
            <person name="Schultz-Larsen T."/>
            <person name="MacLean D."/>
            <person name="Van Oosterhout C."/>
            <person name="Jones J.D.G."/>
        </authorList>
    </citation>
    <scope>NUCLEOTIDE SEQUENCE [LARGE SCALE GENOMIC DNA]</scope>
    <source>
        <strain evidence="1 2">Ac Nc2</strain>
    </source>
</reference>
<evidence type="ECO:0000313" key="2">
    <source>
        <dbReference type="Proteomes" id="UP000053237"/>
    </source>
</evidence>
<dbReference type="EMBL" id="CAIX01000305">
    <property type="protein sequence ID" value="CCI49493.1"/>
    <property type="molecule type" value="Genomic_DNA"/>
</dbReference>
<dbReference type="InterPro" id="IPR038881">
    <property type="entry name" value="Yae1-like"/>
</dbReference>
<evidence type="ECO:0000313" key="1">
    <source>
        <dbReference type="EMBL" id="CCI49493.1"/>
    </source>
</evidence>
<gene>
    <name evidence="1" type="ORF">BN9_108310</name>
</gene>
<dbReference type="InParanoid" id="A0A024GSH3"/>